<evidence type="ECO:0000313" key="1">
    <source>
        <dbReference type="EMBL" id="KAK4006503.1"/>
    </source>
</evidence>
<comment type="caution">
    <text evidence="1">The sequence shown here is derived from an EMBL/GenBank/DDBJ whole genome shotgun (WGS) entry which is preliminary data.</text>
</comment>
<organism evidence="1 2">
    <name type="scientific">Daphnia magna</name>
    <dbReference type="NCBI Taxonomy" id="35525"/>
    <lineage>
        <taxon>Eukaryota</taxon>
        <taxon>Metazoa</taxon>
        <taxon>Ecdysozoa</taxon>
        <taxon>Arthropoda</taxon>
        <taxon>Crustacea</taxon>
        <taxon>Branchiopoda</taxon>
        <taxon>Diplostraca</taxon>
        <taxon>Cladocera</taxon>
        <taxon>Anomopoda</taxon>
        <taxon>Daphniidae</taxon>
        <taxon>Daphnia</taxon>
    </lineage>
</organism>
<reference evidence="1 2" key="1">
    <citation type="journal article" date="2023" name="Nucleic Acids Res.">
        <title>The hologenome of Daphnia magna reveals possible DNA methylation and microbiome-mediated evolution of the host genome.</title>
        <authorList>
            <person name="Chaturvedi A."/>
            <person name="Li X."/>
            <person name="Dhandapani V."/>
            <person name="Marshall H."/>
            <person name="Kissane S."/>
            <person name="Cuenca-Cambronero M."/>
            <person name="Asole G."/>
            <person name="Calvet F."/>
            <person name="Ruiz-Romero M."/>
            <person name="Marangio P."/>
            <person name="Guigo R."/>
            <person name="Rago D."/>
            <person name="Mirbahai L."/>
            <person name="Eastwood N."/>
            <person name="Colbourne J.K."/>
            <person name="Zhou J."/>
            <person name="Mallon E."/>
            <person name="Orsini L."/>
        </authorList>
    </citation>
    <scope>NUCLEOTIDE SEQUENCE [LARGE SCALE GENOMIC DNA]</scope>
    <source>
        <strain evidence="1">LRV0_1</strain>
    </source>
</reference>
<dbReference type="Proteomes" id="UP001234178">
    <property type="component" value="Unassembled WGS sequence"/>
</dbReference>
<sequence length="146" mass="16737">MERSRIDAKAALMKLGVDVADPGDQVFTFDSRLASKLNEPLENPAPTDDDVNEIDECEEVEDQGDDPLDVNAIDEYEQRLLNLISDGNLNDYSTALEKYTLNFWFPSFSYFSATMRSRTKKVENWGMEDDLPYGRQMRVNHKSMVD</sequence>
<dbReference type="EMBL" id="JAOYFB010000002">
    <property type="protein sequence ID" value="KAK4006503.1"/>
    <property type="molecule type" value="Genomic_DNA"/>
</dbReference>
<name>A0ABQ9Z0U2_9CRUS</name>
<evidence type="ECO:0000313" key="2">
    <source>
        <dbReference type="Proteomes" id="UP001234178"/>
    </source>
</evidence>
<proteinExistence type="predicted"/>
<protein>
    <submittedName>
        <fullName evidence="1">Uncharacterized protein</fullName>
    </submittedName>
</protein>
<keyword evidence="2" id="KW-1185">Reference proteome</keyword>
<gene>
    <name evidence="1" type="ORF">OUZ56_011657</name>
</gene>
<accession>A0ABQ9Z0U2</accession>